<gene>
    <name evidence="5" type="ORF">DSCW_06550</name>
</gene>
<dbReference type="InterPro" id="IPR000524">
    <property type="entry name" value="Tscrpt_reg_HTH_GntR"/>
</dbReference>
<proteinExistence type="predicted"/>
<dbReference type="GO" id="GO:0003700">
    <property type="term" value="F:DNA-binding transcription factor activity"/>
    <property type="evidence" value="ECO:0007669"/>
    <property type="project" value="InterPro"/>
</dbReference>
<dbReference type="OrthoDB" id="5450856at2"/>
<dbReference type="AlphaFoldDB" id="A0A5K7YX91"/>
<name>A0A5K7YX91_9BACT</name>
<dbReference type="PANTHER" id="PTHR43537:SF49">
    <property type="entry name" value="TRANSCRIPTIONAL REGULATORY PROTEIN"/>
    <property type="match status" value="1"/>
</dbReference>
<dbReference type="SMART" id="SM00345">
    <property type="entry name" value="HTH_GNTR"/>
    <property type="match status" value="1"/>
</dbReference>
<evidence type="ECO:0000313" key="5">
    <source>
        <dbReference type="EMBL" id="BBO73238.1"/>
    </source>
</evidence>
<dbReference type="PRINTS" id="PR00035">
    <property type="entry name" value="HTHGNTR"/>
</dbReference>
<dbReference type="Gene3D" id="1.10.10.10">
    <property type="entry name" value="Winged helix-like DNA-binding domain superfamily/Winged helix DNA-binding domain"/>
    <property type="match status" value="1"/>
</dbReference>
<keyword evidence="6" id="KW-1185">Reference proteome</keyword>
<protein>
    <submittedName>
        <fullName evidence="5">GntR family transcriptional regulator</fullName>
    </submittedName>
</protein>
<evidence type="ECO:0000313" key="6">
    <source>
        <dbReference type="Proteomes" id="UP000427769"/>
    </source>
</evidence>
<dbReference type="PROSITE" id="PS50949">
    <property type="entry name" value="HTH_GNTR"/>
    <property type="match status" value="1"/>
</dbReference>
<dbReference type="SUPFAM" id="SSF48008">
    <property type="entry name" value="GntR ligand-binding domain-like"/>
    <property type="match status" value="1"/>
</dbReference>
<dbReference type="SMART" id="SM00895">
    <property type="entry name" value="FCD"/>
    <property type="match status" value="1"/>
</dbReference>
<dbReference type="SUPFAM" id="SSF46785">
    <property type="entry name" value="Winged helix' DNA-binding domain"/>
    <property type="match status" value="1"/>
</dbReference>
<keyword evidence="2" id="KW-0238">DNA-binding</keyword>
<evidence type="ECO:0000256" key="3">
    <source>
        <dbReference type="ARBA" id="ARBA00023163"/>
    </source>
</evidence>
<dbReference type="InterPro" id="IPR008920">
    <property type="entry name" value="TF_FadR/GntR_C"/>
</dbReference>
<organism evidence="5 6">
    <name type="scientific">Desulfosarcina widdelii</name>
    <dbReference type="NCBI Taxonomy" id="947919"/>
    <lineage>
        <taxon>Bacteria</taxon>
        <taxon>Pseudomonadati</taxon>
        <taxon>Thermodesulfobacteriota</taxon>
        <taxon>Desulfobacteria</taxon>
        <taxon>Desulfobacterales</taxon>
        <taxon>Desulfosarcinaceae</taxon>
        <taxon>Desulfosarcina</taxon>
    </lineage>
</organism>
<keyword evidence="1" id="KW-0805">Transcription regulation</keyword>
<dbReference type="EMBL" id="AP021875">
    <property type="protein sequence ID" value="BBO73238.1"/>
    <property type="molecule type" value="Genomic_DNA"/>
</dbReference>
<dbReference type="CDD" id="cd07377">
    <property type="entry name" value="WHTH_GntR"/>
    <property type="match status" value="1"/>
</dbReference>
<accession>A0A5K7YX91</accession>
<keyword evidence="3" id="KW-0804">Transcription</keyword>
<dbReference type="InterPro" id="IPR036390">
    <property type="entry name" value="WH_DNA-bd_sf"/>
</dbReference>
<dbReference type="GO" id="GO:0003677">
    <property type="term" value="F:DNA binding"/>
    <property type="evidence" value="ECO:0007669"/>
    <property type="project" value="UniProtKB-KW"/>
</dbReference>
<dbReference type="PANTHER" id="PTHR43537">
    <property type="entry name" value="TRANSCRIPTIONAL REGULATOR, GNTR FAMILY"/>
    <property type="match status" value="1"/>
</dbReference>
<dbReference type="Gene3D" id="1.20.120.530">
    <property type="entry name" value="GntR ligand-binding domain-like"/>
    <property type="match status" value="1"/>
</dbReference>
<dbReference type="InterPro" id="IPR011711">
    <property type="entry name" value="GntR_C"/>
</dbReference>
<dbReference type="RefSeq" id="WP_155302363.1">
    <property type="nucleotide sequence ID" value="NZ_AP021875.1"/>
</dbReference>
<feature type="domain" description="HTH gntR-type" evidence="4">
    <location>
        <begin position="9"/>
        <end position="76"/>
    </location>
</feature>
<sequence>MFNKVVRPNRIYQEVADQIEDHILSGKLVPGERLPAERNLSETLNISRRTLRESLRVLEQKGLIEICTTGTFVKVTTTEKLSQSLGLAIKSKQISWEDIVQFRSEIEGIVARKAAKLATERDIAKLEEIIKKIEDLTKDDKLDWDSYIELDISLHLILAKTTGNRIYGIILRTILDNLAAYFQIYRSNEDAFSLENLKNLKSIVDAVKRGDENSTQEAILEHFKIGSAYLKKGGGFKS</sequence>
<dbReference type="Pfam" id="PF00392">
    <property type="entry name" value="GntR"/>
    <property type="match status" value="1"/>
</dbReference>
<evidence type="ECO:0000259" key="4">
    <source>
        <dbReference type="PROSITE" id="PS50949"/>
    </source>
</evidence>
<dbReference type="Proteomes" id="UP000427769">
    <property type="component" value="Chromosome"/>
</dbReference>
<reference evidence="5 6" key="1">
    <citation type="submission" date="2019-11" db="EMBL/GenBank/DDBJ databases">
        <title>Comparative genomics of hydrocarbon-degrading Desulfosarcina strains.</title>
        <authorList>
            <person name="Watanabe M."/>
            <person name="Kojima H."/>
            <person name="Fukui M."/>
        </authorList>
    </citation>
    <scope>NUCLEOTIDE SEQUENCE [LARGE SCALE GENOMIC DNA]</scope>
    <source>
        <strain evidence="5 6">PP31</strain>
    </source>
</reference>
<dbReference type="InterPro" id="IPR036388">
    <property type="entry name" value="WH-like_DNA-bd_sf"/>
</dbReference>
<evidence type="ECO:0000256" key="1">
    <source>
        <dbReference type="ARBA" id="ARBA00023015"/>
    </source>
</evidence>
<dbReference type="Pfam" id="PF07729">
    <property type="entry name" value="FCD"/>
    <property type="match status" value="1"/>
</dbReference>
<dbReference type="KEGG" id="dwd:DSCW_06550"/>
<evidence type="ECO:0000256" key="2">
    <source>
        <dbReference type="ARBA" id="ARBA00023125"/>
    </source>
</evidence>